<reference evidence="8" key="1">
    <citation type="submission" date="2024-08" db="EMBL/GenBank/DDBJ databases">
        <title>Whole genome sequence of Tenacibaculum sp. strain pbs-1 associated with black-spot shell disease in Akoya pearl oysters.</title>
        <authorList>
            <person name="Sakatoku A."/>
            <person name="Suzuki T."/>
            <person name="Hatano K."/>
            <person name="Seki M."/>
            <person name="Tanaka D."/>
            <person name="Nakamura S."/>
            <person name="Suzuki N."/>
            <person name="Isshiki T."/>
        </authorList>
    </citation>
    <scope>NUCLEOTIDE SEQUENCE</scope>
    <source>
        <strain evidence="8">Pbs-1</strain>
    </source>
</reference>
<name>A0AB33KXS1_9FLAO</name>
<dbReference type="InterPro" id="IPR050807">
    <property type="entry name" value="TransReg_Diox_bact_type"/>
</dbReference>
<keyword evidence="5 6" id="KW-0472">Membrane</keyword>
<feature type="transmembrane region" description="Helical" evidence="6">
    <location>
        <begin position="117"/>
        <end position="137"/>
    </location>
</feature>
<dbReference type="SUPFAM" id="SSF47413">
    <property type="entry name" value="lambda repressor-like DNA-binding domains"/>
    <property type="match status" value="1"/>
</dbReference>
<organism evidence="8">
    <name type="scientific">Tenacibaculum sp. Pbs-1</name>
    <dbReference type="NCBI Taxonomy" id="3238748"/>
    <lineage>
        <taxon>Bacteria</taxon>
        <taxon>Pseudomonadati</taxon>
        <taxon>Bacteroidota</taxon>
        <taxon>Flavobacteriia</taxon>
        <taxon>Flavobacteriales</taxon>
        <taxon>Flavobacteriaceae</taxon>
        <taxon>Tenacibaculum</taxon>
    </lineage>
</organism>
<evidence type="ECO:0000256" key="6">
    <source>
        <dbReference type="SAM" id="Phobius"/>
    </source>
</evidence>
<evidence type="ECO:0000259" key="7">
    <source>
        <dbReference type="PROSITE" id="PS50943"/>
    </source>
</evidence>
<dbReference type="EMBL" id="AP035888">
    <property type="protein sequence ID" value="BFP67751.1"/>
    <property type="molecule type" value="Genomic_DNA"/>
</dbReference>
<dbReference type="AlphaFoldDB" id="A0AB33KXS1"/>
<dbReference type="InterPro" id="IPR019109">
    <property type="entry name" value="MamF_MmsF"/>
</dbReference>
<gene>
    <name evidence="8" type="ORF">Pbs1_10940</name>
</gene>
<proteinExistence type="predicted"/>
<dbReference type="GO" id="GO:0003700">
    <property type="term" value="F:DNA-binding transcription factor activity"/>
    <property type="evidence" value="ECO:0007669"/>
    <property type="project" value="TreeGrafter"/>
</dbReference>
<dbReference type="Gene3D" id="1.10.260.40">
    <property type="entry name" value="lambda repressor-like DNA-binding domains"/>
    <property type="match status" value="1"/>
</dbReference>
<sequence>MNKLLKYREKLNLTQEELAEKAGVSTRTIQRIEKGTEPKGHTLKVLAKTLGVTEDELKENIAEPKTETINYQLTKQINLSSILGIILPPINILLPWFIMKRKNQVNEITKQIISVQIFYTIIALVCILLSPFISKWFGLTKQITLILLIVSVIINLYVIIRNTIELDKNQKLYIRLNFSFL</sequence>
<dbReference type="InterPro" id="IPR010982">
    <property type="entry name" value="Lambda_DNA-bd_dom_sf"/>
</dbReference>
<dbReference type="CDD" id="cd00093">
    <property type="entry name" value="HTH_XRE"/>
    <property type="match status" value="1"/>
</dbReference>
<evidence type="ECO:0000256" key="2">
    <source>
        <dbReference type="ARBA" id="ARBA00022692"/>
    </source>
</evidence>
<dbReference type="InterPro" id="IPR001387">
    <property type="entry name" value="Cro/C1-type_HTH"/>
</dbReference>
<protein>
    <recommendedName>
        <fullName evidence="7">HTH cro/C1-type domain-containing protein</fullName>
    </recommendedName>
</protein>
<evidence type="ECO:0000256" key="4">
    <source>
        <dbReference type="ARBA" id="ARBA00023125"/>
    </source>
</evidence>
<dbReference type="Pfam" id="PF01381">
    <property type="entry name" value="HTH_3"/>
    <property type="match status" value="1"/>
</dbReference>
<keyword evidence="3 6" id="KW-1133">Transmembrane helix</keyword>
<evidence type="ECO:0000256" key="5">
    <source>
        <dbReference type="ARBA" id="ARBA00023136"/>
    </source>
</evidence>
<dbReference type="GO" id="GO:0003677">
    <property type="term" value="F:DNA binding"/>
    <property type="evidence" value="ECO:0007669"/>
    <property type="project" value="UniProtKB-KW"/>
</dbReference>
<dbReference type="PROSITE" id="PS50943">
    <property type="entry name" value="HTH_CROC1"/>
    <property type="match status" value="1"/>
</dbReference>
<evidence type="ECO:0000256" key="3">
    <source>
        <dbReference type="ARBA" id="ARBA00022989"/>
    </source>
</evidence>
<accession>A0AB33KXS1</accession>
<dbReference type="Pfam" id="PF09685">
    <property type="entry name" value="MamF_MmsF"/>
    <property type="match status" value="1"/>
</dbReference>
<dbReference type="GO" id="GO:0005829">
    <property type="term" value="C:cytosol"/>
    <property type="evidence" value="ECO:0007669"/>
    <property type="project" value="TreeGrafter"/>
</dbReference>
<dbReference type="PANTHER" id="PTHR46797:SF1">
    <property type="entry name" value="METHYLPHOSPHONATE SYNTHASE"/>
    <property type="match status" value="1"/>
</dbReference>
<feature type="domain" description="HTH cro/C1-type" evidence="7">
    <location>
        <begin position="4"/>
        <end position="57"/>
    </location>
</feature>
<evidence type="ECO:0000313" key="8">
    <source>
        <dbReference type="EMBL" id="BFP67751.1"/>
    </source>
</evidence>
<feature type="transmembrane region" description="Helical" evidence="6">
    <location>
        <begin position="77"/>
        <end position="97"/>
    </location>
</feature>
<feature type="transmembrane region" description="Helical" evidence="6">
    <location>
        <begin position="143"/>
        <end position="160"/>
    </location>
</feature>
<comment type="subcellular location">
    <subcellularLocation>
        <location evidence="1">Membrane</location>
        <topology evidence="1">Multi-pass membrane protein</topology>
    </subcellularLocation>
</comment>
<evidence type="ECO:0000256" key="1">
    <source>
        <dbReference type="ARBA" id="ARBA00004141"/>
    </source>
</evidence>
<keyword evidence="4" id="KW-0238">DNA-binding</keyword>
<dbReference type="SMART" id="SM00530">
    <property type="entry name" value="HTH_XRE"/>
    <property type="match status" value="1"/>
</dbReference>
<dbReference type="PANTHER" id="PTHR46797">
    <property type="entry name" value="HTH-TYPE TRANSCRIPTIONAL REGULATOR"/>
    <property type="match status" value="1"/>
</dbReference>
<keyword evidence="2 6" id="KW-0812">Transmembrane</keyword>